<keyword evidence="2" id="KW-0804">Transcription</keyword>
<gene>
    <name evidence="4" type="ORF">DPMN_099815</name>
</gene>
<dbReference type="AlphaFoldDB" id="A0A9D4LER1"/>
<keyword evidence="5" id="KW-1185">Reference proteome</keyword>
<organism evidence="4 5">
    <name type="scientific">Dreissena polymorpha</name>
    <name type="common">Zebra mussel</name>
    <name type="synonym">Mytilus polymorpha</name>
    <dbReference type="NCBI Taxonomy" id="45954"/>
    <lineage>
        <taxon>Eukaryota</taxon>
        <taxon>Metazoa</taxon>
        <taxon>Spiralia</taxon>
        <taxon>Lophotrochozoa</taxon>
        <taxon>Mollusca</taxon>
        <taxon>Bivalvia</taxon>
        <taxon>Autobranchia</taxon>
        <taxon>Heteroconchia</taxon>
        <taxon>Euheterodonta</taxon>
        <taxon>Imparidentia</taxon>
        <taxon>Neoheterodontei</taxon>
        <taxon>Myida</taxon>
        <taxon>Dreissenoidea</taxon>
        <taxon>Dreissenidae</taxon>
        <taxon>Dreissena</taxon>
    </lineage>
</organism>
<evidence type="ECO:0000256" key="1">
    <source>
        <dbReference type="ARBA" id="ARBA00023015"/>
    </source>
</evidence>
<reference evidence="4" key="2">
    <citation type="submission" date="2020-11" db="EMBL/GenBank/DDBJ databases">
        <authorList>
            <person name="McCartney M.A."/>
            <person name="Auch B."/>
            <person name="Kono T."/>
            <person name="Mallez S."/>
            <person name="Becker A."/>
            <person name="Gohl D.M."/>
            <person name="Silverstein K.A.T."/>
            <person name="Koren S."/>
            <person name="Bechman K.B."/>
            <person name="Herman A."/>
            <person name="Abrahante J.E."/>
            <person name="Garbe J."/>
        </authorList>
    </citation>
    <scope>NUCLEOTIDE SEQUENCE</scope>
    <source>
        <strain evidence="4">Duluth1</strain>
        <tissue evidence="4">Whole animal</tissue>
    </source>
</reference>
<dbReference type="Proteomes" id="UP000828390">
    <property type="component" value="Unassembled WGS sequence"/>
</dbReference>
<accession>A0A9D4LER1</accession>
<protein>
    <submittedName>
        <fullName evidence="4">Uncharacterized protein</fullName>
    </submittedName>
</protein>
<dbReference type="EMBL" id="JAIWYP010000003">
    <property type="protein sequence ID" value="KAH3857210.1"/>
    <property type="molecule type" value="Genomic_DNA"/>
</dbReference>
<evidence type="ECO:0000256" key="2">
    <source>
        <dbReference type="ARBA" id="ARBA00023163"/>
    </source>
</evidence>
<keyword evidence="3" id="KW-0675">Receptor</keyword>
<evidence type="ECO:0000313" key="5">
    <source>
        <dbReference type="Proteomes" id="UP000828390"/>
    </source>
</evidence>
<dbReference type="SUPFAM" id="SSF48508">
    <property type="entry name" value="Nuclear receptor ligand-binding domain"/>
    <property type="match status" value="1"/>
</dbReference>
<reference evidence="4" key="1">
    <citation type="journal article" date="2019" name="bioRxiv">
        <title>The Genome of the Zebra Mussel, Dreissena polymorpha: A Resource for Invasive Species Research.</title>
        <authorList>
            <person name="McCartney M.A."/>
            <person name="Auch B."/>
            <person name="Kono T."/>
            <person name="Mallez S."/>
            <person name="Zhang Y."/>
            <person name="Obille A."/>
            <person name="Becker A."/>
            <person name="Abrahante J.E."/>
            <person name="Garbe J."/>
            <person name="Badalamenti J.P."/>
            <person name="Herman A."/>
            <person name="Mangelson H."/>
            <person name="Liachko I."/>
            <person name="Sullivan S."/>
            <person name="Sone E.D."/>
            <person name="Koren S."/>
            <person name="Silverstein K.A.T."/>
            <person name="Beckman K.B."/>
            <person name="Gohl D.M."/>
        </authorList>
    </citation>
    <scope>NUCLEOTIDE SEQUENCE</scope>
    <source>
        <strain evidence="4">Duluth1</strain>
        <tissue evidence="4">Whole animal</tissue>
    </source>
</reference>
<name>A0A9D4LER1_DREPO</name>
<proteinExistence type="predicted"/>
<dbReference type="InterPro" id="IPR035500">
    <property type="entry name" value="NHR-like_dom_sf"/>
</dbReference>
<keyword evidence="1" id="KW-0805">Transcription regulation</keyword>
<sequence length="100" mass="11444">MEFLIHVFPSAGFSVLHPEDKAFLCRNVTFMSTLLMAGHKLYGPEETNFQHFWSWNVSARNPFYPFRQQLMEVGKKVHAANMDVYEVAVLAALLFMASGM</sequence>
<comment type="caution">
    <text evidence="4">The sequence shown here is derived from an EMBL/GenBank/DDBJ whole genome shotgun (WGS) entry which is preliminary data.</text>
</comment>
<evidence type="ECO:0000256" key="3">
    <source>
        <dbReference type="ARBA" id="ARBA00023170"/>
    </source>
</evidence>
<evidence type="ECO:0000313" key="4">
    <source>
        <dbReference type="EMBL" id="KAH3857210.1"/>
    </source>
</evidence>